<dbReference type="AlphaFoldDB" id="A0A1L9BGZ8"/>
<name>A0A1L9BGZ8_9BACT</name>
<dbReference type="PANTHER" id="PTHR43798">
    <property type="entry name" value="MONOACYLGLYCEROL LIPASE"/>
    <property type="match status" value="1"/>
</dbReference>
<dbReference type="InterPro" id="IPR029058">
    <property type="entry name" value="AB_hydrolase_fold"/>
</dbReference>
<dbReference type="PRINTS" id="PR00111">
    <property type="entry name" value="ABHYDROLASE"/>
</dbReference>
<gene>
    <name evidence="3" type="ORF">BON30_11855</name>
</gene>
<evidence type="ECO:0000256" key="1">
    <source>
        <dbReference type="ARBA" id="ARBA00022801"/>
    </source>
</evidence>
<dbReference type="STRING" id="83449.BON30_11855"/>
<dbReference type="Gene3D" id="3.40.50.1820">
    <property type="entry name" value="alpha/beta hydrolase"/>
    <property type="match status" value="1"/>
</dbReference>
<dbReference type="RefSeq" id="WP_071898203.1">
    <property type="nucleotide sequence ID" value="NZ_MPIN01000002.1"/>
</dbReference>
<evidence type="ECO:0000313" key="3">
    <source>
        <dbReference type="EMBL" id="OJH41537.1"/>
    </source>
</evidence>
<keyword evidence="1 3" id="KW-0378">Hydrolase</keyword>
<evidence type="ECO:0000313" key="4">
    <source>
        <dbReference type="Proteomes" id="UP000182229"/>
    </source>
</evidence>
<dbReference type="GO" id="GO:0016020">
    <property type="term" value="C:membrane"/>
    <property type="evidence" value="ECO:0007669"/>
    <property type="project" value="TreeGrafter"/>
</dbReference>
<dbReference type="Pfam" id="PF00561">
    <property type="entry name" value="Abhydrolase_1"/>
    <property type="match status" value="1"/>
</dbReference>
<keyword evidence="4" id="KW-1185">Reference proteome</keyword>
<proteinExistence type="predicted"/>
<dbReference type="EMBL" id="MPIN01000002">
    <property type="protein sequence ID" value="OJH41537.1"/>
    <property type="molecule type" value="Genomic_DNA"/>
</dbReference>
<reference evidence="3 4" key="2">
    <citation type="submission" date="2016-12" db="EMBL/GenBank/DDBJ databases">
        <title>Draft Genome Sequence of Cystobacter ferrugineus Strain Cbfe23.</title>
        <authorList>
            <person name="Akbar S."/>
            <person name="Dowd S.E."/>
            <person name="Stevens D.C."/>
        </authorList>
    </citation>
    <scope>NUCLEOTIDE SEQUENCE [LARGE SCALE GENOMIC DNA]</scope>
    <source>
        <strain evidence="3 4">Cbfe23</strain>
    </source>
</reference>
<comment type="caution">
    <text evidence="3">The sequence shown here is derived from an EMBL/GenBank/DDBJ whole genome shotgun (WGS) entry which is preliminary data.</text>
</comment>
<sequence length="350" mass="38037">MSDQARAVEARSIQTKRLMMHARVAGEGFPVLFVHGNCSSSAFFHGLLTRLPRGLRGIAMDLRGYGDTEPKPIDATRGMRDSSDDVASLMDVLGLTRALFVAHSAGAGVVMQLAIDHPERVAGLVLEAPISPFGFGGTRDVDGTPCWDDFAGSGGGTANPDFTQRLKNKDRSAEGNTAPRAVLKGSYVKPSFKMDDEEAMLDSVLSTRVSDVHYPGTFSPSSHWPGVAPGDTGINNSFSPKYFNLSAFAGISPKPDVLWIRGADDAIVSDTSLFDFGYLGKLGAIPGWPGEEQYPPQPMVSQTRRLLERYAAQGGRFHEEVFADTGHSPHVERPREFERLVFPFLQEHAR</sequence>
<dbReference type="Proteomes" id="UP000182229">
    <property type="component" value="Unassembled WGS sequence"/>
</dbReference>
<reference evidence="4" key="1">
    <citation type="submission" date="2016-11" db="EMBL/GenBank/DDBJ databases">
        <authorList>
            <person name="Shukria A."/>
            <person name="Stevens D.C."/>
        </authorList>
    </citation>
    <scope>NUCLEOTIDE SEQUENCE [LARGE SCALE GENOMIC DNA]</scope>
    <source>
        <strain evidence="4">Cbfe23</strain>
    </source>
</reference>
<evidence type="ECO:0000259" key="2">
    <source>
        <dbReference type="Pfam" id="PF00561"/>
    </source>
</evidence>
<feature type="domain" description="AB hydrolase-1" evidence="2">
    <location>
        <begin position="30"/>
        <end position="135"/>
    </location>
</feature>
<protein>
    <submittedName>
        <fullName evidence="3">Alpha/beta hydrolase</fullName>
    </submittedName>
</protein>
<dbReference type="SUPFAM" id="SSF53474">
    <property type="entry name" value="alpha/beta-Hydrolases"/>
    <property type="match status" value="1"/>
</dbReference>
<accession>A0A1L9BGZ8</accession>
<dbReference type="GO" id="GO:0016787">
    <property type="term" value="F:hydrolase activity"/>
    <property type="evidence" value="ECO:0007669"/>
    <property type="project" value="UniProtKB-KW"/>
</dbReference>
<dbReference type="InterPro" id="IPR050266">
    <property type="entry name" value="AB_hydrolase_sf"/>
</dbReference>
<dbReference type="InterPro" id="IPR000073">
    <property type="entry name" value="AB_hydrolase_1"/>
</dbReference>
<organism evidence="3 4">
    <name type="scientific">Cystobacter ferrugineus</name>
    <dbReference type="NCBI Taxonomy" id="83449"/>
    <lineage>
        <taxon>Bacteria</taxon>
        <taxon>Pseudomonadati</taxon>
        <taxon>Myxococcota</taxon>
        <taxon>Myxococcia</taxon>
        <taxon>Myxococcales</taxon>
        <taxon>Cystobacterineae</taxon>
        <taxon>Archangiaceae</taxon>
        <taxon>Cystobacter</taxon>
    </lineage>
</organism>
<dbReference type="PANTHER" id="PTHR43798:SF31">
    <property type="entry name" value="AB HYDROLASE SUPERFAMILY PROTEIN YCLE"/>
    <property type="match status" value="1"/>
</dbReference>